<organism evidence="2 3">
    <name type="scientific">Candidatus Methylomirabilis tolerans</name>
    <dbReference type="NCBI Taxonomy" id="3123416"/>
    <lineage>
        <taxon>Bacteria</taxon>
        <taxon>Candidatus Methylomirabilota</taxon>
        <taxon>Candidatus Methylomirabilia</taxon>
        <taxon>Candidatus Methylomirabilales</taxon>
        <taxon>Candidatus Methylomirabilaceae</taxon>
        <taxon>Candidatus Methylomirabilis</taxon>
    </lineage>
</organism>
<sequence length="93" mass="10241">MTRIAAQVSLYPLRQPHLSPAIDQMLRMFEQHGLTVKPGAMSTLITGSEMEVFDGLKEAFLWTMSQGETVMVVTLSNACSGLDTPEDTGPRDR</sequence>
<feature type="domain" description="Thiamin/hydroxymethyl pyrimidine-binding YkoF putative" evidence="1">
    <location>
        <begin position="5"/>
        <end position="80"/>
    </location>
</feature>
<evidence type="ECO:0000313" key="3">
    <source>
        <dbReference type="Proteomes" id="UP001197609"/>
    </source>
</evidence>
<evidence type="ECO:0000313" key="2">
    <source>
        <dbReference type="EMBL" id="MBZ0160452.1"/>
    </source>
</evidence>
<dbReference type="Proteomes" id="UP001197609">
    <property type="component" value="Unassembled WGS sequence"/>
</dbReference>
<gene>
    <name evidence="2" type="ORF">K8G79_10005</name>
</gene>
<reference evidence="2 3" key="1">
    <citation type="journal article" date="2021" name="bioRxiv">
        <title>Unraveling nitrogen, sulfur and carbon metabolic pathways and microbial community transcriptional responses to substrate deprivation and toxicity stresses in a bioreactor mimicking anoxic brackish coastal sediment conditions.</title>
        <authorList>
            <person name="Martins P.D."/>
            <person name="Echeveste M.J."/>
            <person name="Arshad A."/>
            <person name="Kurth J."/>
            <person name="Ouboter H."/>
            <person name="Jetten M.S.M."/>
            <person name="Welte C.U."/>
        </authorList>
    </citation>
    <scope>NUCLEOTIDE SEQUENCE [LARGE SCALE GENOMIC DNA]</scope>
    <source>
        <strain evidence="2">MAG_38</strain>
    </source>
</reference>
<dbReference type="Pfam" id="PF07615">
    <property type="entry name" value="Ykof"/>
    <property type="match status" value="1"/>
</dbReference>
<dbReference type="SUPFAM" id="SSF89957">
    <property type="entry name" value="MTH1187/YkoF-like"/>
    <property type="match status" value="1"/>
</dbReference>
<evidence type="ECO:0000259" key="1">
    <source>
        <dbReference type="Pfam" id="PF07615"/>
    </source>
</evidence>
<dbReference type="EMBL" id="JAIOIU010000125">
    <property type="protein sequence ID" value="MBZ0160452.1"/>
    <property type="molecule type" value="Genomic_DNA"/>
</dbReference>
<proteinExistence type="predicted"/>
<dbReference type="InterPro" id="IPR029756">
    <property type="entry name" value="MTH1187/YkoF-like"/>
</dbReference>
<dbReference type="AlphaFoldDB" id="A0AAJ1EKZ7"/>
<name>A0AAJ1EKZ7_9BACT</name>
<dbReference type="Gene3D" id="3.30.70.930">
    <property type="match status" value="1"/>
</dbReference>
<protein>
    <submittedName>
        <fullName evidence="2">Ykof family thiamine-binding protein</fullName>
    </submittedName>
</protein>
<accession>A0AAJ1EKZ7</accession>
<comment type="caution">
    <text evidence="2">The sequence shown here is derived from an EMBL/GenBank/DDBJ whole genome shotgun (WGS) entry which is preliminary data.</text>
</comment>
<dbReference type="InterPro" id="IPR011522">
    <property type="entry name" value="Thiamin/HMP-bd_put_YkoF"/>
</dbReference>